<keyword evidence="3" id="KW-1185">Reference proteome</keyword>
<dbReference type="OrthoDB" id="1654314at2"/>
<dbReference type="AlphaFoldDB" id="A0A1I0HXY5"/>
<dbReference type="RefSeq" id="WP_092356947.1">
    <property type="nucleotide sequence ID" value="NZ_FOIN01000064.1"/>
</dbReference>
<dbReference type="InterPro" id="IPR038750">
    <property type="entry name" value="YczE/YyaS-like"/>
</dbReference>
<evidence type="ECO:0000313" key="2">
    <source>
        <dbReference type="EMBL" id="SET88255.1"/>
    </source>
</evidence>
<feature type="transmembrane region" description="Helical" evidence="1">
    <location>
        <begin position="44"/>
        <end position="66"/>
    </location>
</feature>
<dbReference type="PANTHER" id="PTHR40078">
    <property type="entry name" value="INTEGRAL MEMBRANE PROTEIN-RELATED"/>
    <property type="match status" value="1"/>
</dbReference>
<evidence type="ECO:0000313" key="3">
    <source>
        <dbReference type="Proteomes" id="UP000198558"/>
    </source>
</evidence>
<keyword evidence="1" id="KW-1133">Transmembrane helix</keyword>
<feature type="transmembrane region" description="Helical" evidence="1">
    <location>
        <begin position="182"/>
        <end position="199"/>
    </location>
</feature>
<feature type="transmembrane region" description="Helical" evidence="1">
    <location>
        <begin position="78"/>
        <end position="96"/>
    </location>
</feature>
<organism evidence="2 3">
    <name type="scientific">Thomasclavelia cocleata</name>
    <dbReference type="NCBI Taxonomy" id="69824"/>
    <lineage>
        <taxon>Bacteria</taxon>
        <taxon>Bacillati</taxon>
        <taxon>Bacillota</taxon>
        <taxon>Erysipelotrichia</taxon>
        <taxon>Erysipelotrichales</taxon>
        <taxon>Coprobacillaceae</taxon>
        <taxon>Thomasclavelia</taxon>
    </lineage>
</organism>
<proteinExistence type="predicted"/>
<feature type="transmembrane region" description="Helical" evidence="1">
    <location>
        <begin position="156"/>
        <end position="176"/>
    </location>
</feature>
<gene>
    <name evidence="2" type="ORF">SAMN04489758_1642</name>
</gene>
<keyword evidence="1" id="KW-0472">Membrane</keyword>
<dbReference type="EMBL" id="FOIN01000064">
    <property type="protein sequence ID" value="SET88255.1"/>
    <property type="molecule type" value="Genomic_DNA"/>
</dbReference>
<feature type="transmembrane region" description="Helical" evidence="1">
    <location>
        <begin position="108"/>
        <end position="135"/>
    </location>
</feature>
<accession>A0A1I0HXY5</accession>
<reference evidence="3" key="1">
    <citation type="submission" date="2016-10" db="EMBL/GenBank/DDBJ databases">
        <authorList>
            <person name="Varghese N."/>
            <person name="Submissions S."/>
        </authorList>
    </citation>
    <scope>NUCLEOTIDE SEQUENCE [LARGE SCALE GENOMIC DNA]</scope>
    <source>
        <strain evidence="3">DSM 1551</strain>
    </source>
</reference>
<protein>
    <submittedName>
        <fullName evidence="2">Uncharacterized membrane protein YczE</fullName>
    </submittedName>
</protein>
<evidence type="ECO:0000256" key="1">
    <source>
        <dbReference type="SAM" id="Phobius"/>
    </source>
</evidence>
<dbReference type="PANTHER" id="PTHR40078:SF1">
    <property type="entry name" value="INTEGRAL MEMBRANE PROTEIN"/>
    <property type="match status" value="1"/>
</dbReference>
<dbReference type="GeneID" id="78289621"/>
<keyword evidence="1" id="KW-0812">Transmembrane</keyword>
<dbReference type="Proteomes" id="UP000198558">
    <property type="component" value="Unassembled WGS sequence"/>
</dbReference>
<dbReference type="PROSITE" id="PS51257">
    <property type="entry name" value="PROKAR_LIPOPROTEIN"/>
    <property type="match status" value="1"/>
</dbReference>
<sequence length="213" mass="23399">MFRRIVVLVLGVIIVGCSSALTLKAAIGVGAWDALAQTGSDVTGIEVGTVGMCFNFLCIFIQIVVLRKSFKITQFLQIPVSILLGIIINFMLYQVYNNFIVTEYWINVVLLILGYIICAFAVGMVMVLDIVTFALEGACMAVSKVSGKKFHVLRQGVDIISVLLIIIIVFVTEVPLAVREGTIIGVLLFGPMMGIFMKLQKPVFKKLNLIDYN</sequence>
<name>A0A1I0HXY5_9FIRM</name>
<dbReference type="Pfam" id="PF19700">
    <property type="entry name" value="DUF6198"/>
    <property type="match status" value="1"/>
</dbReference>